<dbReference type="PANTHER" id="PTHR46033">
    <property type="entry name" value="PROTEIN MAIN-LIKE 2"/>
    <property type="match status" value="1"/>
</dbReference>
<keyword evidence="4" id="KW-1185">Reference proteome</keyword>
<name>A0A9D3US06_9ROSI</name>
<proteinExistence type="predicted"/>
<dbReference type="GO" id="GO:0010073">
    <property type="term" value="P:meristem maintenance"/>
    <property type="evidence" value="ECO:0007669"/>
    <property type="project" value="InterPro"/>
</dbReference>
<feature type="region of interest" description="Disordered" evidence="1">
    <location>
        <begin position="256"/>
        <end position="281"/>
    </location>
</feature>
<dbReference type="InterPro" id="IPR044824">
    <property type="entry name" value="MAIN-like"/>
</dbReference>
<dbReference type="OrthoDB" id="2008347at2759"/>
<evidence type="ECO:0000313" key="4">
    <source>
        <dbReference type="Proteomes" id="UP000828251"/>
    </source>
</evidence>
<sequence>MICGGVENRRKRSKEVRVNLGLKKKGIWGYPLDERLMSYLELAKFGSMRLIQIFDSRYDLIFALVERWCPETYTFHLPRRECINTLEDVALQLELPIVRSAVMSVSTIFELATLFDNLLGVSPSDVESKFTGLRFSWLKASCKHLPINATDWGSVVLAMLYCKLFRMTKPSVVDIGECLILLQSWALYRMPLAFTSIHTMVLQYGETIFIWWAIDCSPLHMHRLGAYDYPLQHTPPTPLLEPSPELVPKFKLEPELEQSYAQSGDSSYHPDLGFDGFSRAR</sequence>
<gene>
    <name evidence="3" type="ORF">J1N35_033954</name>
</gene>
<dbReference type="Pfam" id="PF10536">
    <property type="entry name" value="PMD"/>
    <property type="match status" value="1"/>
</dbReference>
<evidence type="ECO:0000313" key="3">
    <source>
        <dbReference type="EMBL" id="KAH1055889.1"/>
    </source>
</evidence>
<evidence type="ECO:0000256" key="1">
    <source>
        <dbReference type="SAM" id="MobiDB-lite"/>
    </source>
</evidence>
<dbReference type="Proteomes" id="UP000828251">
    <property type="component" value="Unassembled WGS sequence"/>
</dbReference>
<protein>
    <recommendedName>
        <fullName evidence="2">Aminotransferase-like plant mobile domain-containing protein</fullName>
    </recommendedName>
</protein>
<comment type="caution">
    <text evidence="3">The sequence shown here is derived from an EMBL/GenBank/DDBJ whole genome shotgun (WGS) entry which is preliminary data.</text>
</comment>
<reference evidence="3 4" key="1">
    <citation type="journal article" date="2021" name="Plant Biotechnol. J.">
        <title>Multi-omics assisted identification of the key and species-specific regulatory components of drought-tolerant mechanisms in Gossypium stocksii.</title>
        <authorList>
            <person name="Yu D."/>
            <person name="Ke L."/>
            <person name="Zhang D."/>
            <person name="Wu Y."/>
            <person name="Sun Y."/>
            <person name="Mei J."/>
            <person name="Sun J."/>
            <person name="Sun Y."/>
        </authorList>
    </citation>
    <scope>NUCLEOTIDE SEQUENCE [LARGE SCALE GENOMIC DNA]</scope>
    <source>
        <strain evidence="4">cv. E1</strain>
        <tissue evidence="3">Leaf</tissue>
    </source>
</reference>
<dbReference type="EMBL" id="JAIQCV010000010">
    <property type="protein sequence ID" value="KAH1055889.1"/>
    <property type="molecule type" value="Genomic_DNA"/>
</dbReference>
<dbReference type="PANTHER" id="PTHR46033:SF8">
    <property type="entry name" value="PROTEIN MAINTENANCE OF MERISTEMS-LIKE"/>
    <property type="match status" value="1"/>
</dbReference>
<feature type="domain" description="Aminotransferase-like plant mobile" evidence="2">
    <location>
        <begin position="57"/>
        <end position="142"/>
    </location>
</feature>
<organism evidence="3 4">
    <name type="scientific">Gossypium stocksii</name>
    <dbReference type="NCBI Taxonomy" id="47602"/>
    <lineage>
        <taxon>Eukaryota</taxon>
        <taxon>Viridiplantae</taxon>
        <taxon>Streptophyta</taxon>
        <taxon>Embryophyta</taxon>
        <taxon>Tracheophyta</taxon>
        <taxon>Spermatophyta</taxon>
        <taxon>Magnoliopsida</taxon>
        <taxon>eudicotyledons</taxon>
        <taxon>Gunneridae</taxon>
        <taxon>Pentapetalae</taxon>
        <taxon>rosids</taxon>
        <taxon>malvids</taxon>
        <taxon>Malvales</taxon>
        <taxon>Malvaceae</taxon>
        <taxon>Malvoideae</taxon>
        <taxon>Gossypium</taxon>
    </lineage>
</organism>
<evidence type="ECO:0000259" key="2">
    <source>
        <dbReference type="Pfam" id="PF10536"/>
    </source>
</evidence>
<dbReference type="AlphaFoldDB" id="A0A9D3US06"/>
<accession>A0A9D3US06</accession>
<dbReference type="InterPro" id="IPR019557">
    <property type="entry name" value="AminoTfrase-like_pln_mobile"/>
</dbReference>